<dbReference type="AlphaFoldDB" id="A0A1T4M767"/>
<organism evidence="1 2">
    <name type="scientific">Fibrobacter intestinalis</name>
    <dbReference type="NCBI Taxonomy" id="28122"/>
    <lineage>
        <taxon>Bacteria</taxon>
        <taxon>Pseudomonadati</taxon>
        <taxon>Fibrobacterota</taxon>
        <taxon>Fibrobacteria</taxon>
        <taxon>Fibrobacterales</taxon>
        <taxon>Fibrobacteraceae</taxon>
        <taxon>Fibrobacter</taxon>
    </lineage>
</organism>
<dbReference type="Proteomes" id="UP000190449">
    <property type="component" value="Unassembled WGS sequence"/>
</dbReference>
<accession>A0A1T4M767</accession>
<sequence>MGAFLYDFQIGVLGGGGLLGRNHFRFSKPFEVSPKERGKQVGDQGLQAKIHFSWAGVHLAAYEKIHLAKANAPFEKKFSL</sequence>
<evidence type="ECO:0000313" key="2">
    <source>
        <dbReference type="Proteomes" id="UP000190449"/>
    </source>
</evidence>
<protein>
    <submittedName>
        <fullName evidence="1">Uncharacterized protein</fullName>
    </submittedName>
</protein>
<name>A0A1T4M767_9BACT</name>
<dbReference type="RefSeq" id="WP_078776160.1">
    <property type="nucleotide sequence ID" value="NZ_FUWU01000016.1"/>
</dbReference>
<dbReference type="STRING" id="28122.SAMN02745108_01151"/>
<evidence type="ECO:0000313" key="1">
    <source>
        <dbReference type="EMBL" id="SJZ62860.1"/>
    </source>
</evidence>
<reference evidence="1 2" key="1">
    <citation type="submission" date="2017-02" db="EMBL/GenBank/DDBJ databases">
        <authorList>
            <person name="Peterson S.W."/>
        </authorList>
    </citation>
    <scope>NUCLEOTIDE SEQUENCE [LARGE SCALE GENOMIC DNA]</scope>
    <source>
        <strain evidence="1 2">ATCC 43854</strain>
    </source>
</reference>
<proteinExistence type="predicted"/>
<dbReference type="EMBL" id="FUWU01000016">
    <property type="protein sequence ID" value="SJZ62860.1"/>
    <property type="molecule type" value="Genomic_DNA"/>
</dbReference>
<gene>
    <name evidence="1" type="ORF">SAMN02745108_01151</name>
</gene>